<dbReference type="SUPFAM" id="SSF101386">
    <property type="entry name" value="all-alpha NTP pyrophosphatases"/>
    <property type="match status" value="1"/>
</dbReference>
<feature type="region of interest" description="Disordered" evidence="1">
    <location>
        <begin position="197"/>
        <end position="268"/>
    </location>
</feature>
<proteinExistence type="predicted"/>
<dbReference type="InterPro" id="IPR048015">
    <property type="entry name" value="NTP-PPase_MazG-like_N"/>
</dbReference>
<reference evidence="3 4" key="1">
    <citation type="submission" date="2020-12" db="EMBL/GenBank/DDBJ databases">
        <title>FDA dAtabase for Regulatory Grade micrObial Sequences (FDA-ARGOS): Supporting development and validation of Infectious Disease Dx tests.</title>
        <authorList>
            <person name="Sproer C."/>
            <person name="Gronow S."/>
            <person name="Severitt S."/>
            <person name="Schroder I."/>
            <person name="Tallon L."/>
            <person name="Sadzewicz L."/>
            <person name="Zhao X."/>
            <person name="Boylan J."/>
            <person name="Ott S."/>
            <person name="Bowen H."/>
            <person name="Vavikolanu K."/>
            <person name="Mehta A."/>
            <person name="Aluvathingal J."/>
            <person name="Nadendla S."/>
            <person name="Lowell S."/>
            <person name="Myers T."/>
            <person name="Yan Y."/>
            <person name="Sichtig H."/>
        </authorList>
    </citation>
    <scope>NUCLEOTIDE SEQUENCE [LARGE SCALE GENOMIC DNA]</scope>
    <source>
        <strain evidence="3 4">FDAARGOS_1053</strain>
    </source>
</reference>
<dbReference type="PANTHER" id="PTHR30522:SF0">
    <property type="entry name" value="NUCLEOSIDE TRIPHOSPHATE PYROPHOSPHOHYDROLASE"/>
    <property type="match status" value="1"/>
</dbReference>
<dbReference type="RefSeq" id="WP_084035898.1">
    <property type="nucleotide sequence ID" value="NZ_CP066007.1"/>
</dbReference>
<evidence type="ECO:0000313" key="3">
    <source>
        <dbReference type="EMBL" id="QQB46085.1"/>
    </source>
</evidence>
<dbReference type="GO" id="GO:0047429">
    <property type="term" value="F:nucleoside triphosphate diphosphatase activity"/>
    <property type="evidence" value="ECO:0007669"/>
    <property type="project" value="TreeGrafter"/>
</dbReference>
<organism evidence="3 4">
    <name type="scientific">Corynebacterium glucuronolyticum</name>
    <dbReference type="NCBI Taxonomy" id="39791"/>
    <lineage>
        <taxon>Bacteria</taxon>
        <taxon>Bacillati</taxon>
        <taxon>Actinomycetota</taxon>
        <taxon>Actinomycetes</taxon>
        <taxon>Mycobacteriales</taxon>
        <taxon>Corynebacteriaceae</taxon>
        <taxon>Corynebacterium</taxon>
    </lineage>
</organism>
<dbReference type="GO" id="GO:0046076">
    <property type="term" value="P:dTTP catabolic process"/>
    <property type="evidence" value="ECO:0007669"/>
    <property type="project" value="TreeGrafter"/>
</dbReference>
<evidence type="ECO:0000313" key="4">
    <source>
        <dbReference type="Proteomes" id="UP000596145"/>
    </source>
</evidence>
<name>A0A7T4EEU9_9CORY</name>
<dbReference type="EMBL" id="CP066007">
    <property type="protein sequence ID" value="QQB46085.1"/>
    <property type="molecule type" value="Genomic_DNA"/>
</dbReference>
<dbReference type="AlphaFoldDB" id="A0A7T4EEU9"/>
<dbReference type="PANTHER" id="PTHR30522">
    <property type="entry name" value="NUCLEOSIDE TRIPHOSPHATE PYROPHOSPHOHYDROLASE"/>
    <property type="match status" value="1"/>
</dbReference>
<dbReference type="InterPro" id="IPR004518">
    <property type="entry name" value="MazG-like_dom"/>
</dbReference>
<evidence type="ECO:0000256" key="1">
    <source>
        <dbReference type="SAM" id="MobiDB-lite"/>
    </source>
</evidence>
<feature type="compositionally biased region" description="Basic and acidic residues" evidence="1">
    <location>
        <begin position="250"/>
        <end position="268"/>
    </location>
</feature>
<dbReference type="GO" id="GO:0046081">
    <property type="term" value="P:dUTP catabolic process"/>
    <property type="evidence" value="ECO:0007669"/>
    <property type="project" value="TreeGrafter"/>
</dbReference>
<dbReference type="Pfam" id="PF03819">
    <property type="entry name" value="MazG"/>
    <property type="match status" value="1"/>
</dbReference>
<gene>
    <name evidence="3" type="ORF">I6I10_11640</name>
</gene>
<dbReference type="GO" id="GO:0046047">
    <property type="term" value="P:TTP catabolic process"/>
    <property type="evidence" value="ECO:0007669"/>
    <property type="project" value="TreeGrafter"/>
</dbReference>
<dbReference type="Gene3D" id="1.10.287.1080">
    <property type="entry name" value="MazG-like"/>
    <property type="match status" value="1"/>
</dbReference>
<dbReference type="GO" id="GO:0046052">
    <property type="term" value="P:UTP catabolic process"/>
    <property type="evidence" value="ECO:0007669"/>
    <property type="project" value="TreeGrafter"/>
</dbReference>
<dbReference type="GO" id="GO:0006203">
    <property type="term" value="P:dGTP catabolic process"/>
    <property type="evidence" value="ECO:0007669"/>
    <property type="project" value="TreeGrafter"/>
</dbReference>
<feature type="compositionally biased region" description="Polar residues" evidence="1">
    <location>
        <begin position="239"/>
        <end position="249"/>
    </location>
</feature>
<dbReference type="CDD" id="cd11528">
    <property type="entry name" value="NTP-PPase_MazG_Nterm"/>
    <property type="match status" value="1"/>
</dbReference>
<dbReference type="Proteomes" id="UP000596145">
    <property type="component" value="Chromosome"/>
</dbReference>
<evidence type="ECO:0000259" key="2">
    <source>
        <dbReference type="Pfam" id="PF03819"/>
    </source>
</evidence>
<dbReference type="GeneID" id="92759653"/>
<protein>
    <recommendedName>
        <fullName evidence="2">NTP pyrophosphohydrolase MazG-like domain-containing protein</fullName>
    </recommendedName>
</protein>
<dbReference type="InterPro" id="IPR011551">
    <property type="entry name" value="NTP_PyrPHydrolase_MazG"/>
</dbReference>
<feature type="domain" description="NTP pyrophosphohydrolase MazG-like" evidence="2">
    <location>
        <begin position="108"/>
        <end position="182"/>
    </location>
</feature>
<feature type="compositionally biased region" description="Low complexity" evidence="1">
    <location>
        <begin position="227"/>
        <end position="238"/>
    </location>
</feature>
<feature type="compositionally biased region" description="Basic and acidic residues" evidence="1">
    <location>
        <begin position="197"/>
        <end position="210"/>
    </location>
</feature>
<sequence>MAVLLLDPRFPDVMPFSVAKMEGTKVAYTAEVPISVRWALCDTFPTARDEEAELLITTDLSVEQVRKWLAAGHELFQVPTAKFKYPEVTDAAEVMAQARKRGEWEAGQTHTSLLPYLKEETEEFIEAVESGASDEEIKKELSDIFLQVLFHAQIASERGAFDLGDVAHAFTEKMHSRAPYLFDGSTGRVTTEFQDKLWQDGKKQEQRQEQEPDQDPEVPSAETVGKTTTTSTSTSTSSKFVSGNRTASDTAEKKSADATARASEKDAE</sequence>
<dbReference type="OrthoDB" id="9808939at2"/>
<dbReference type="GO" id="GO:0046061">
    <property type="term" value="P:dATP catabolic process"/>
    <property type="evidence" value="ECO:0007669"/>
    <property type="project" value="TreeGrafter"/>
</dbReference>
<accession>A0A7T4EEU9</accession>